<dbReference type="EMBL" id="KU686210">
    <property type="protein sequence ID" value="AOV61654.1"/>
    <property type="molecule type" value="Genomic_DNA"/>
</dbReference>
<evidence type="ECO:0000313" key="4">
    <source>
        <dbReference type="EMBL" id="AOV61654.1"/>
    </source>
</evidence>
<dbReference type="KEGG" id="vg:30310134"/>
<dbReference type="RefSeq" id="YP_009325170.1">
    <property type="nucleotide sequence ID" value="NC_031944.1"/>
</dbReference>
<dbReference type="InterPro" id="IPR018225">
    <property type="entry name" value="Transaldolase_AS"/>
</dbReference>
<dbReference type="EC" id="2.2.1.2" evidence="4"/>
<dbReference type="GO" id="GO:0004801">
    <property type="term" value="F:transaldolase activity"/>
    <property type="evidence" value="ECO:0007669"/>
    <property type="project" value="UniProtKB-EC"/>
</dbReference>
<evidence type="ECO:0000256" key="2">
    <source>
        <dbReference type="ARBA" id="ARBA00022490"/>
    </source>
</evidence>
<dbReference type="CDD" id="cd00956">
    <property type="entry name" value="Transaldolase_FSA"/>
    <property type="match status" value="1"/>
</dbReference>
<dbReference type="SUPFAM" id="SSF51569">
    <property type="entry name" value="Aldolase"/>
    <property type="match status" value="1"/>
</dbReference>
<dbReference type="OrthoDB" id="8715at10239"/>
<keyword evidence="3" id="KW-0704">Schiff base</keyword>
<dbReference type="PANTHER" id="PTHR10683">
    <property type="entry name" value="TRANSALDOLASE"/>
    <property type="match status" value="1"/>
</dbReference>
<evidence type="ECO:0000256" key="1">
    <source>
        <dbReference type="ARBA" id="ARBA00004496"/>
    </source>
</evidence>
<dbReference type="FunFam" id="3.20.20.70:FF:000018">
    <property type="entry name" value="Probable transaldolase"/>
    <property type="match status" value="1"/>
</dbReference>
<organism evidence="4 5">
    <name type="scientific">Synechococcus phage S-WAM1</name>
    <dbReference type="NCBI Taxonomy" id="1815521"/>
    <lineage>
        <taxon>Viruses</taxon>
        <taxon>Duplodnaviria</taxon>
        <taxon>Heunggongvirae</taxon>
        <taxon>Uroviricota</taxon>
        <taxon>Caudoviricetes</taxon>
        <taxon>Pantevenvirales</taxon>
        <taxon>Kyanoviridae</taxon>
        <taxon>Sokavirus</taxon>
        <taxon>Sokavirus swam1</taxon>
    </lineage>
</organism>
<dbReference type="GO" id="GO:0016832">
    <property type="term" value="F:aldehyde-lyase activity"/>
    <property type="evidence" value="ECO:0007669"/>
    <property type="project" value="InterPro"/>
</dbReference>
<evidence type="ECO:0000256" key="3">
    <source>
        <dbReference type="ARBA" id="ARBA00023270"/>
    </source>
</evidence>
<dbReference type="PROSITE" id="PS00958">
    <property type="entry name" value="TRANSALDOLASE_2"/>
    <property type="match status" value="1"/>
</dbReference>
<dbReference type="Pfam" id="PF00923">
    <property type="entry name" value="TAL_FSA"/>
    <property type="match status" value="1"/>
</dbReference>
<dbReference type="GeneID" id="30310134"/>
<reference evidence="4 5" key="1">
    <citation type="journal article" date="2016" name="Virology">
        <title>The genomic content and context of auxiliary metabolic genes in marine cyanomyoviruses.</title>
        <authorList>
            <person name="Crummett L.T."/>
            <person name="Puxty R.J."/>
            <person name="Weihe C."/>
            <person name="Marston M.F."/>
            <person name="Martiny J.B."/>
        </authorList>
    </citation>
    <scope>NUCLEOTIDE SEQUENCE [LARGE SCALE GENOMIC DNA]</scope>
    <source>
        <strain evidence="4">0810PA09</strain>
    </source>
</reference>
<dbReference type="Gene3D" id="3.20.20.70">
    <property type="entry name" value="Aldolase class I"/>
    <property type="match status" value="1"/>
</dbReference>
<proteinExistence type="predicted"/>
<protein>
    <submittedName>
        <fullName evidence="4">Transaldolase</fullName>
        <ecNumber evidence="4">2.2.1.2</ecNumber>
    </submittedName>
</protein>
<keyword evidence="4" id="KW-0808">Transferase</keyword>
<keyword evidence="2" id="KW-0963">Cytoplasm</keyword>
<dbReference type="PANTHER" id="PTHR10683:SF36">
    <property type="entry name" value="TRANSALDOLASE"/>
    <property type="match status" value="1"/>
</dbReference>
<dbReference type="InterPro" id="IPR013785">
    <property type="entry name" value="Aldolase_TIM"/>
</dbReference>
<sequence>MKIFLDSSDVAEIAKAVDTGLIDGVTTNPTLMLQSGRNPADVLAEITDMFSWDASVSAEVSGETWEDMLDMADDYIQINPNITIKVPCTVQGLKACKNLSDDDISTNVTLVFSVAQAIMAAKAGATYVSPFVGRCNDNSFSGVELVRAIAGTYNVHGVETEVLAASLRDVHHVSRCFLYGAKVVTMPPKVFWKMYDHVLTREGLAQFNADWEKVLGGMKDEL</sequence>
<gene>
    <name evidence="4" type="ORF">P090810_181</name>
</gene>
<dbReference type="GO" id="GO:0005975">
    <property type="term" value="P:carbohydrate metabolic process"/>
    <property type="evidence" value="ECO:0007669"/>
    <property type="project" value="InterPro"/>
</dbReference>
<accession>A0A1D8KSY7</accession>
<comment type="subcellular location">
    <subcellularLocation>
        <location evidence="1">Cytoplasm</location>
    </subcellularLocation>
</comment>
<name>A0A1D8KSY7_9CAUD</name>
<dbReference type="Proteomes" id="UP000204364">
    <property type="component" value="Segment"/>
</dbReference>
<dbReference type="InterPro" id="IPR001585">
    <property type="entry name" value="TAL/FSA"/>
</dbReference>
<keyword evidence="5" id="KW-1185">Reference proteome</keyword>
<evidence type="ECO:0000313" key="5">
    <source>
        <dbReference type="Proteomes" id="UP000204364"/>
    </source>
</evidence>
<dbReference type="PROSITE" id="PS01054">
    <property type="entry name" value="TRANSALDOLASE_1"/>
    <property type="match status" value="1"/>
</dbReference>
<dbReference type="InterPro" id="IPR033919">
    <property type="entry name" value="TSA/FSA_arc/bac"/>
</dbReference>